<dbReference type="GO" id="GO:0004739">
    <property type="term" value="F:pyruvate dehydrogenase (acetyl-transferring) activity"/>
    <property type="evidence" value="ECO:0007669"/>
    <property type="project" value="UniProtKB-EC"/>
</dbReference>
<dbReference type="Pfam" id="PF00456">
    <property type="entry name" value="Transketolase_N"/>
    <property type="match status" value="1"/>
</dbReference>
<feature type="domain" description="Transketolase-like C-terminal" evidence="13">
    <location>
        <begin position="720"/>
        <end position="850"/>
    </location>
</feature>
<dbReference type="EC" id="1.2.4.1" evidence="3 9"/>
<dbReference type="Pfam" id="PF22613">
    <property type="entry name" value="Transketolase_C_1"/>
    <property type="match status" value="1"/>
</dbReference>
<accession>A0A0J8FVS3</accession>
<keyword evidence="7 9" id="KW-0670">Pyruvate</keyword>
<dbReference type="InterPro" id="IPR035807">
    <property type="entry name" value="PDC_E1_N"/>
</dbReference>
<comment type="cofactor">
    <cofactor evidence="1 9">
        <name>thiamine diphosphate</name>
        <dbReference type="ChEBI" id="CHEBI:58937"/>
    </cofactor>
</comment>
<evidence type="ECO:0000313" key="14">
    <source>
        <dbReference type="EMBL" id="KMT54350.1"/>
    </source>
</evidence>
<evidence type="ECO:0000256" key="9">
    <source>
        <dbReference type="PIRNR" id="PIRNR000156"/>
    </source>
</evidence>
<evidence type="ECO:0000256" key="2">
    <source>
        <dbReference type="ARBA" id="ARBA00003157"/>
    </source>
</evidence>
<feature type="binding site" evidence="10">
    <location>
        <position position="269"/>
    </location>
    <ligand>
        <name>Mg(2+)</name>
        <dbReference type="ChEBI" id="CHEBI:18420"/>
    </ligand>
</feature>
<organism evidence="14 15">
    <name type="scientific">Pseudomonas fildesensis</name>
    <dbReference type="NCBI Taxonomy" id="1674920"/>
    <lineage>
        <taxon>Bacteria</taxon>
        <taxon>Pseudomonadati</taxon>
        <taxon>Pseudomonadota</taxon>
        <taxon>Gammaproteobacteria</taxon>
        <taxon>Pseudomonadales</taxon>
        <taxon>Pseudomonadaceae</taxon>
        <taxon>Pseudomonas</taxon>
    </lineage>
</organism>
<keyword evidence="6 9" id="KW-0786">Thiamine pyrophosphate</keyword>
<dbReference type="SUPFAM" id="SSF52922">
    <property type="entry name" value="TK C-terminal domain-like"/>
    <property type="match status" value="1"/>
</dbReference>
<evidence type="ECO:0000256" key="6">
    <source>
        <dbReference type="ARBA" id="ARBA00023052"/>
    </source>
</evidence>
<dbReference type="InterPro" id="IPR051157">
    <property type="entry name" value="PDH/Transketolase"/>
</dbReference>
<dbReference type="NCBIfam" id="TIGR00759">
    <property type="entry name" value="aceE"/>
    <property type="match status" value="1"/>
</dbReference>
<keyword evidence="5 9" id="KW-0560">Oxidoreductase</keyword>
<dbReference type="InterPro" id="IPR004660">
    <property type="entry name" value="PDH_E1"/>
</dbReference>
<dbReference type="InterPro" id="IPR041621">
    <property type="entry name" value="PDH_E1_M"/>
</dbReference>
<dbReference type="PIRSF" id="PIRSF000156">
    <property type="entry name" value="Pyruvate_dh_E1"/>
    <property type="match status" value="1"/>
</dbReference>
<reference evidence="14 15" key="1">
    <citation type="submission" date="2015-06" db="EMBL/GenBank/DDBJ databases">
        <title>Draft genome sequence of an Antarctic Pseudomonas sp. strain KG01 with full potential for biotechnological applications.</title>
        <authorList>
            <person name="Pavlov M.S."/>
            <person name="Lira F."/>
            <person name="Martinez J.L."/>
            <person name="Marshall S.H."/>
        </authorList>
    </citation>
    <scope>NUCLEOTIDE SEQUENCE [LARGE SCALE GENOMIC DNA]</scope>
    <source>
        <strain evidence="14 15">KG01</strain>
    </source>
</reference>
<dbReference type="InterPro" id="IPR009014">
    <property type="entry name" value="Transketo_C/PFOR_II"/>
</dbReference>
<dbReference type="CDD" id="cd02017">
    <property type="entry name" value="TPP_E1_EcPDC_like"/>
    <property type="match status" value="1"/>
</dbReference>
<dbReference type="PANTHER" id="PTHR43825">
    <property type="entry name" value="PYRUVATE DEHYDROGENASE E1 COMPONENT"/>
    <property type="match status" value="1"/>
</dbReference>
<dbReference type="Pfam" id="PF17831">
    <property type="entry name" value="PDH_E1_M"/>
    <property type="match status" value="1"/>
</dbReference>
<dbReference type="NCBIfam" id="TIGR03186">
    <property type="entry name" value="AKGDH_not_PDH"/>
    <property type="match status" value="1"/>
</dbReference>
<feature type="binding site" evidence="10">
    <location>
        <position position="271"/>
    </location>
    <ligand>
        <name>Mg(2+)</name>
        <dbReference type="ChEBI" id="CHEBI:18420"/>
    </ligand>
</feature>
<evidence type="ECO:0000313" key="15">
    <source>
        <dbReference type="Proteomes" id="UP000037551"/>
    </source>
</evidence>
<dbReference type="RefSeq" id="WP_048728154.1">
    <property type="nucleotide sequence ID" value="NZ_LFMW01000012.1"/>
</dbReference>
<gene>
    <name evidence="14" type="ORF">ACR52_19625</name>
</gene>
<evidence type="ECO:0000259" key="11">
    <source>
        <dbReference type="Pfam" id="PF00456"/>
    </source>
</evidence>
<evidence type="ECO:0000256" key="4">
    <source>
        <dbReference type="ARBA" id="ARBA00017172"/>
    </source>
</evidence>
<evidence type="ECO:0000256" key="1">
    <source>
        <dbReference type="ARBA" id="ARBA00001964"/>
    </source>
</evidence>
<dbReference type="InterPro" id="IPR029061">
    <property type="entry name" value="THDP-binding"/>
</dbReference>
<dbReference type="InterPro" id="IPR005474">
    <property type="entry name" value="Transketolase_N"/>
</dbReference>
<dbReference type="PATRIC" id="fig|1674920.3.peg.2317"/>
<keyword evidence="15" id="KW-1185">Reference proteome</keyword>
<dbReference type="SUPFAM" id="SSF52518">
    <property type="entry name" value="Thiamin diphosphate-binding fold (THDP-binding)"/>
    <property type="match status" value="2"/>
</dbReference>
<feature type="domain" description="Pyruvate dehydrogenase E1 component middle" evidence="12">
    <location>
        <begin position="489"/>
        <end position="707"/>
    </location>
</feature>
<dbReference type="GO" id="GO:0046872">
    <property type="term" value="F:metal ion binding"/>
    <property type="evidence" value="ECO:0007669"/>
    <property type="project" value="UniProtKB-KW"/>
</dbReference>
<dbReference type="AlphaFoldDB" id="A0A0J8FVS3"/>
<evidence type="ECO:0000259" key="13">
    <source>
        <dbReference type="Pfam" id="PF22613"/>
    </source>
</evidence>
<dbReference type="OrthoDB" id="9759664at2"/>
<name>A0A0J8FVS3_9PSED</name>
<evidence type="ECO:0000256" key="8">
    <source>
        <dbReference type="ARBA" id="ARBA00051231"/>
    </source>
</evidence>
<feature type="binding site" evidence="10">
    <location>
        <position position="239"/>
    </location>
    <ligand>
        <name>Mg(2+)</name>
        <dbReference type="ChEBI" id="CHEBI:18420"/>
    </ligand>
</feature>
<proteinExistence type="predicted"/>
<protein>
    <recommendedName>
        <fullName evidence="4 9">Pyruvate dehydrogenase E1 component</fullName>
        <ecNumber evidence="3 9">1.2.4.1</ecNumber>
    </recommendedName>
</protein>
<feature type="domain" description="Transketolase N-terminal" evidence="11">
    <location>
        <begin position="197"/>
        <end position="309"/>
    </location>
</feature>
<keyword evidence="10" id="KW-0460">Magnesium</keyword>
<comment type="catalytic activity">
    <reaction evidence="8 9">
        <text>N(6)-[(R)-lipoyl]-L-lysyl-[protein] + pyruvate + H(+) = N(6)-[(R)-S(8)-acetyldihydrolipoyl]-L-lysyl-[protein] + CO2</text>
        <dbReference type="Rhea" id="RHEA:19189"/>
        <dbReference type="Rhea" id="RHEA-COMP:10474"/>
        <dbReference type="Rhea" id="RHEA-COMP:10478"/>
        <dbReference type="ChEBI" id="CHEBI:15361"/>
        <dbReference type="ChEBI" id="CHEBI:15378"/>
        <dbReference type="ChEBI" id="CHEBI:16526"/>
        <dbReference type="ChEBI" id="CHEBI:83099"/>
        <dbReference type="ChEBI" id="CHEBI:83111"/>
        <dbReference type="EC" id="1.2.4.1"/>
    </reaction>
</comment>
<sequence>MNGFASAVNHTAMDQEELNEWRDALASLVANAGPERARQILDLLAREGSAPHIDWKPRHGTPYINSISVEQQPAFPGDLATEERLASLVRWNALAMVVRANQAYGELGGHIASYASAADLFEVGFNHFFRARHESFGGDLVFYQPHSAPGIYARAFLEGRLNESDLAHYRQEIGGAKAGARGLSSYPHPWLMPDFWQFPTGSMGIGPISSIFQARFMRYLQHRGLQDTTDRHVWGVFGDGEMDEPESMSALTLAAREGLDNLTWVVNCNLQRLDGPVRGNGRIIDELEALFGGAGWNVIKLVWGSDWDALLAKDADGALVETLSHTVDGQFQTFAAKDGAYNREHFFGQSKSLAKLVEGISDEQIDRLKRGGHDMVKIHAAYHAARRVKGKPTVILAQTKKGFGMGEAGQGKMTTHQQKKLDRDALIAFRNRFQLPLSDEQTESLSFFKPADDSVELRYLHQRRHALGGYVPSRSQLAASVNVPPIAGYAAFATAAEGKEMSTTMAFVRMLTNLLKDKSLGPRIVPIVADEARTFGMANLFKQIGIYSSVGQRYEPEDIGSILSYREATDGQILEEGISEASAISSWVAAATSYSVHGLRMLPFYIYYSMFGFQRVGDLIWAAADQRARGFLLGATAGRTTLGGEGLQHQDGSSHLAAATVPNCRAYDPAFAGEFAVILDHGMRQMLEHDVDEFYYVTLMNENYPQPTLPEGVEASIIKGMYRLGGAPDAKVRLLGSGTLVREAQAAVKLLADDWQVASEVFSVTSFSELARDAREVERWNRLHPQEVARTSHLTGCLPKGAPVIAVSDYVRAVPQMIASYLDSRYTVLGTDGFGRSDTRAALRDFFEVDRHHIVLAALTALVEQGSLEPQVCQQAIERYGVQPERAASWNA</sequence>
<dbReference type="FunFam" id="3.40.50.970:FF:000011">
    <property type="entry name" value="Pyruvate dehydrogenase E1 component"/>
    <property type="match status" value="1"/>
</dbReference>
<dbReference type="Gene3D" id="3.40.50.920">
    <property type="match status" value="1"/>
</dbReference>
<dbReference type="InterPro" id="IPR055152">
    <property type="entry name" value="Transketolase-like_C_2"/>
</dbReference>
<dbReference type="Gene3D" id="3.40.50.970">
    <property type="match status" value="2"/>
</dbReference>
<dbReference type="PANTHER" id="PTHR43825:SF3">
    <property type="entry name" value="PYRUVATE DEHYDROGENASE E1 COMPONENT"/>
    <property type="match status" value="1"/>
</dbReference>
<dbReference type="EMBL" id="LFMW01000012">
    <property type="protein sequence ID" value="KMT54350.1"/>
    <property type="molecule type" value="Genomic_DNA"/>
</dbReference>
<comment type="function">
    <text evidence="2 9">Component of the pyruvate dehydrogenase (PDH) complex, that catalyzes the overall conversion of pyruvate to acetyl-CoA and CO(2).</text>
</comment>
<evidence type="ECO:0000256" key="10">
    <source>
        <dbReference type="PIRSR" id="PIRSR000156-1"/>
    </source>
</evidence>
<dbReference type="STRING" id="1674920.ACR52_19625"/>
<comment type="cofactor">
    <cofactor evidence="10">
        <name>Mg(2+)</name>
        <dbReference type="ChEBI" id="CHEBI:18420"/>
    </cofactor>
</comment>
<evidence type="ECO:0000259" key="12">
    <source>
        <dbReference type="Pfam" id="PF17831"/>
    </source>
</evidence>
<dbReference type="Proteomes" id="UP000037551">
    <property type="component" value="Unassembled WGS sequence"/>
</dbReference>
<evidence type="ECO:0000256" key="3">
    <source>
        <dbReference type="ARBA" id="ARBA00012281"/>
    </source>
</evidence>
<evidence type="ECO:0000256" key="5">
    <source>
        <dbReference type="ARBA" id="ARBA00023002"/>
    </source>
</evidence>
<keyword evidence="10" id="KW-0479">Metal-binding</keyword>
<comment type="caution">
    <text evidence="14">The sequence shown here is derived from an EMBL/GenBank/DDBJ whole genome shotgun (WGS) entry which is preliminary data.</text>
</comment>
<dbReference type="InterPro" id="IPR017600">
    <property type="entry name" value="Alpha-ketoglut_DH"/>
</dbReference>
<evidence type="ECO:0000256" key="7">
    <source>
        <dbReference type="ARBA" id="ARBA00023317"/>
    </source>
</evidence>